<organism evidence="1 2">
    <name type="scientific">Globodera pallida</name>
    <name type="common">Potato cyst nematode worm</name>
    <name type="synonym">Heterodera pallida</name>
    <dbReference type="NCBI Taxonomy" id="36090"/>
    <lineage>
        <taxon>Eukaryota</taxon>
        <taxon>Metazoa</taxon>
        <taxon>Ecdysozoa</taxon>
        <taxon>Nematoda</taxon>
        <taxon>Chromadorea</taxon>
        <taxon>Rhabditida</taxon>
        <taxon>Tylenchina</taxon>
        <taxon>Tylenchomorpha</taxon>
        <taxon>Tylenchoidea</taxon>
        <taxon>Heteroderidae</taxon>
        <taxon>Heteroderinae</taxon>
        <taxon>Globodera</taxon>
    </lineage>
</organism>
<evidence type="ECO:0000313" key="2">
    <source>
        <dbReference type="WBParaSite" id="GPLIN_000499600"/>
    </source>
</evidence>
<reference evidence="1" key="1">
    <citation type="submission" date="2013-12" db="EMBL/GenBank/DDBJ databases">
        <authorList>
            <person name="Aslett M."/>
        </authorList>
    </citation>
    <scope>NUCLEOTIDE SEQUENCE [LARGE SCALE GENOMIC DNA]</scope>
    <source>
        <strain evidence="1">Lindley</strain>
    </source>
</reference>
<dbReference type="AlphaFoldDB" id="A0A183BWK7"/>
<reference evidence="2" key="3">
    <citation type="submission" date="2016-06" db="UniProtKB">
        <authorList>
            <consortium name="WormBaseParasite"/>
        </authorList>
    </citation>
    <scope>IDENTIFICATION</scope>
</reference>
<accession>A0A183BWK7</accession>
<proteinExistence type="predicted"/>
<keyword evidence="1" id="KW-1185">Reference proteome</keyword>
<evidence type="ECO:0000313" key="1">
    <source>
        <dbReference type="Proteomes" id="UP000050741"/>
    </source>
</evidence>
<protein>
    <submittedName>
        <fullName evidence="2">Retrotran_gag_3 domain-containing protein</fullName>
    </submittedName>
</protein>
<reference evidence="1" key="2">
    <citation type="submission" date="2014-05" db="EMBL/GenBank/DDBJ databases">
        <title>The genome and life-stage specific transcriptomes of Globodera pallida elucidate key aspects of plant parasitism by a cyst nematode.</title>
        <authorList>
            <person name="Cotton J.A."/>
            <person name="Lilley C.J."/>
            <person name="Jones L.M."/>
            <person name="Kikuchi T."/>
            <person name="Reid A.J."/>
            <person name="Thorpe P."/>
            <person name="Tsai I.J."/>
            <person name="Beasley H."/>
            <person name="Blok V."/>
            <person name="Cock P.J.A."/>
            <person name="Van den Akker S.E."/>
            <person name="Holroyd N."/>
            <person name="Hunt M."/>
            <person name="Mantelin S."/>
            <person name="Naghra H."/>
            <person name="Pain A."/>
            <person name="Palomares-Rius J.E."/>
            <person name="Zarowiecki M."/>
            <person name="Berriman M."/>
            <person name="Jones J.T."/>
            <person name="Urwin P.E."/>
        </authorList>
    </citation>
    <scope>NUCLEOTIDE SEQUENCE [LARGE SCALE GENOMIC DNA]</scope>
    <source>
        <strain evidence="1">Lindley</strain>
    </source>
</reference>
<name>A0A183BWK7_GLOPA</name>
<dbReference type="Proteomes" id="UP000050741">
    <property type="component" value="Unassembled WGS sequence"/>
</dbReference>
<dbReference type="WBParaSite" id="GPLIN_000499600">
    <property type="protein sequence ID" value="GPLIN_000499600"/>
    <property type="gene ID" value="GPLIN_000499600"/>
</dbReference>
<sequence length="161" mass="18076">MVLTVRLHTTLNNAIIKTINLHTHGSNAAGVEAPKCVTALNSTATGQSYDEWSHAMRHLFIDGTFSLAPPLFHQILVILVKRENWAFPVCYCLLSCKTATTYERTFQMLNAVWPNFAPEIVTVDFEVSTAREAQARIIWLRKDLRASVSPPLNGGPRKEKR</sequence>